<feature type="region of interest" description="Disordered" evidence="1">
    <location>
        <begin position="39"/>
        <end position="58"/>
    </location>
</feature>
<proteinExistence type="predicted"/>
<dbReference type="HOGENOM" id="CLU_2498508_0_0_1"/>
<dbReference type="OrthoDB" id="2674759at2759"/>
<dbReference type="AlphaFoldDB" id="A0A0D0DRL2"/>
<gene>
    <name evidence="2" type="ORF">PAXRUDRAFT_140006</name>
</gene>
<feature type="compositionally biased region" description="Polar residues" evidence="1">
    <location>
        <begin position="39"/>
        <end position="55"/>
    </location>
</feature>
<reference evidence="2 3" key="1">
    <citation type="submission" date="2014-04" db="EMBL/GenBank/DDBJ databases">
        <authorList>
            <consortium name="DOE Joint Genome Institute"/>
            <person name="Kuo A."/>
            <person name="Kohler A."/>
            <person name="Jargeat P."/>
            <person name="Nagy L.G."/>
            <person name="Floudas D."/>
            <person name="Copeland A."/>
            <person name="Barry K.W."/>
            <person name="Cichocki N."/>
            <person name="Veneault-Fourrey C."/>
            <person name="LaButti K."/>
            <person name="Lindquist E.A."/>
            <person name="Lipzen A."/>
            <person name="Lundell T."/>
            <person name="Morin E."/>
            <person name="Murat C."/>
            <person name="Sun H."/>
            <person name="Tunlid A."/>
            <person name="Henrissat B."/>
            <person name="Grigoriev I.V."/>
            <person name="Hibbett D.S."/>
            <person name="Martin F."/>
            <person name="Nordberg H.P."/>
            <person name="Cantor M.N."/>
            <person name="Hua S.X."/>
        </authorList>
    </citation>
    <scope>NUCLEOTIDE SEQUENCE [LARGE SCALE GENOMIC DNA]</scope>
    <source>
        <strain evidence="2 3">Ve08.2h10</strain>
    </source>
</reference>
<reference evidence="3" key="2">
    <citation type="submission" date="2015-01" db="EMBL/GenBank/DDBJ databases">
        <title>Evolutionary Origins and Diversification of the Mycorrhizal Mutualists.</title>
        <authorList>
            <consortium name="DOE Joint Genome Institute"/>
            <consortium name="Mycorrhizal Genomics Consortium"/>
            <person name="Kohler A."/>
            <person name="Kuo A."/>
            <person name="Nagy L.G."/>
            <person name="Floudas D."/>
            <person name="Copeland A."/>
            <person name="Barry K.W."/>
            <person name="Cichocki N."/>
            <person name="Veneault-Fourrey C."/>
            <person name="LaButti K."/>
            <person name="Lindquist E.A."/>
            <person name="Lipzen A."/>
            <person name="Lundell T."/>
            <person name="Morin E."/>
            <person name="Murat C."/>
            <person name="Riley R."/>
            <person name="Ohm R."/>
            <person name="Sun H."/>
            <person name="Tunlid A."/>
            <person name="Henrissat B."/>
            <person name="Grigoriev I.V."/>
            <person name="Hibbett D.S."/>
            <person name="Martin F."/>
        </authorList>
    </citation>
    <scope>NUCLEOTIDE SEQUENCE [LARGE SCALE GENOMIC DNA]</scope>
    <source>
        <strain evidence="3">Ve08.2h10</strain>
    </source>
</reference>
<evidence type="ECO:0000256" key="1">
    <source>
        <dbReference type="SAM" id="MobiDB-lite"/>
    </source>
</evidence>
<protein>
    <submittedName>
        <fullName evidence="2">Uncharacterized protein</fullName>
    </submittedName>
</protein>
<sequence length="86" mass="9769">MSGNTILLNIEGIVPVWDMYMLSLDIKYPGEKVSHCTSLQQTQSEDCTETSSMIEQEQDKPNISIKDEEEAVTSQELKEMHGSYVR</sequence>
<accession>A0A0D0DRL2</accession>
<keyword evidence="3" id="KW-1185">Reference proteome</keyword>
<organism evidence="2 3">
    <name type="scientific">Paxillus rubicundulus Ve08.2h10</name>
    <dbReference type="NCBI Taxonomy" id="930991"/>
    <lineage>
        <taxon>Eukaryota</taxon>
        <taxon>Fungi</taxon>
        <taxon>Dikarya</taxon>
        <taxon>Basidiomycota</taxon>
        <taxon>Agaricomycotina</taxon>
        <taxon>Agaricomycetes</taxon>
        <taxon>Agaricomycetidae</taxon>
        <taxon>Boletales</taxon>
        <taxon>Paxilineae</taxon>
        <taxon>Paxillaceae</taxon>
        <taxon>Paxillus</taxon>
    </lineage>
</organism>
<dbReference type="EMBL" id="KN825023">
    <property type="protein sequence ID" value="KIK95743.1"/>
    <property type="molecule type" value="Genomic_DNA"/>
</dbReference>
<dbReference type="Proteomes" id="UP000054538">
    <property type="component" value="Unassembled WGS sequence"/>
</dbReference>
<dbReference type="InParanoid" id="A0A0D0DRL2"/>
<evidence type="ECO:0000313" key="2">
    <source>
        <dbReference type="EMBL" id="KIK95743.1"/>
    </source>
</evidence>
<evidence type="ECO:0000313" key="3">
    <source>
        <dbReference type="Proteomes" id="UP000054538"/>
    </source>
</evidence>
<name>A0A0D0DRL2_9AGAM</name>